<gene>
    <name evidence="2" type="ORF">ATO67_19905</name>
</gene>
<dbReference type="SUPFAM" id="SSF54427">
    <property type="entry name" value="NTF2-like"/>
    <property type="match status" value="1"/>
</dbReference>
<dbReference type="Gene3D" id="3.10.450.50">
    <property type="match status" value="1"/>
</dbReference>
<dbReference type="Proteomes" id="UP000070498">
    <property type="component" value="Unassembled WGS sequence"/>
</dbReference>
<name>A0A135P763_9HYPH</name>
<dbReference type="OrthoDB" id="8684708at2"/>
<evidence type="ECO:0000313" key="2">
    <source>
        <dbReference type="EMBL" id="KXG87275.1"/>
    </source>
</evidence>
<comment type="caution">
    <text evidence="2">The sequence shown here is derived from an EMBL/GenBank/DDBJ whole genome shotgun (WGS) entry which is preliminary data.</text>
</comment>
<feature type="domain" description="SnoaL-like" evidence="1">
    <location>
        <begin position="10"/>
        <end position="104"/>
    </location>
</feature>
<dbReference type="InterPro" id="IPR037401">
    <property type="entry name" value="SnoaL-like"/>
</dbReference>
<proteinExistence type="predicted"/>
<dbReference type="RefSeq" id="WP_067653219.1">
    <property type="nucleotide sequence ID" value="NZ_KQ961036.1"/>
</dbReference>
<reference evidence="2 3" key="1">
    <citation type="submission" date="2015-11" db="EMBL/GenBank/DDBJ databases">
        <title>Draft genome sequence of Agrobacterium sp. R89-1.</title>
        <authorList>
            <person name="Zahradnik J."/>
            <person name="Kyslikova E."/>
            <person name="Palyzova A."/>
            <person name="Kyslik P."/>
        </authorList>
    </citation>
    <scope>NUCLEOTIDE SEQUENCE [LARGE SCALE GENOMIC DNA]</scope>
    <source>
        <strain evidence="2 3">R89-1</strain>
    </source>
</reference>
<dbReference type="EMBL" id="LNUW01000007">
    <property type="protein sequence ID" value="KXG87275.1"/>
    <property type="molecule type" value="Genomic_DNA"/>
</dbReference>
<evidence type="ECO:0000313" key="3">
    <source>
        <dbReference type="Proteomes" id="UP000070498"/>
    </source>
</evidence>
<sequence>MTIKLPMAIKAYFEADRTGSPDAIAATFTENGIVKDKGLTHRGRDAIRAWMADEAQQYSYTVEPFFIATENGKSQVTAHAVGDFPGSPINLRFFFVLANDKVAELEITV</sequence>
<dbReference type="STRING" id="2052828.ATO67_19905"/>
<dbReference type="Pfam" id="PF12680">
    <property type="entry name" value="SnoaL_2"/>
    <property type="match status" value="1"/>
</dbReference>
<dbReference type="AlphaFoldDB" id="A0A135P763"/>
<evidence type="ECO:0000259" key="1">
    <source>
        <dbReference type="Pfam" id="PF12680"/>
    </source>
</evidence>
<protein>
    <submittedName>
        <fullName evidence="2">Polyketide cyclase</fullName>
    </submittedName>
</protein>
<accession>A0A135P763</accession>
<organism evidence="2 3">
    <name type="scientific">Agrobacterium bohemicum</name>
    <dbReference type="NCBI Taxonomy" id="2052828"/>
    <lineage>
        <taxon>Bacteria</taxon>
        <taxon>Pseudomonadati</taxon>
        <taxon>Pseudomonadota</taxon>
        <taxon>Alphaproteobacteria</taxon>
        <taxon>Hyphomicrobiales</taxon>
        <taxon>Rhizobiaceae</taxon>
        <taxon>Rhizobium/Agrobacterium group</taxon>
        <taxon>Agrobacterium</taxon>
    </lineage>
</organism>
<dbReference type="InterPro" id="IPR032710">
    <property type="entry name" value="NTF2-like_dom_sf"/>
</dbReference>
<keyword evidence="3" id="KW-1185">Reference proteome</keyword>